<dbReference type="EC" id="3.6.1.67" evidence="6"/>
<keyword evidence="7" id="KW-1185">Reference proteome</keyword>
<dbReference type="GO" id="GO:0019177">
    <property type="term" value="F:dihydroneopterin triphosphate pyrophosphohydrolase activity"/>
    <property type="evidence" value="ECO:0007669"/>
    <property type="project" value="UniProtKB-EC"/>
</dbReference>
<dbReference type="PRINTS" id="PR01404">
    <property type="entry name" value="NPPPHYDRLASE"/>
</dbReference>
<comment type="similarity">
    <text evidence="4">Belongs to the Nudix hydrolase family.</text>
</comment>
<dbReference type="GO" id="GO:0046656">
    <property type="term" value="P:folic acid biosynthetic process"/>
    <property type="evidence" value="ECO:0007669"/>
    <property type="project" value="InterPro"/>
</dbReference>
<feature type="binding site" evidence="3">
    <location>
        <position position="58"/>
    </location>
    <ligand>
        <name>Mg(2+)</name>
        <dbReference type="ChEBI" id="CHEBI:18420"/>
    </ligand>
</feature>
<keyword evidence="3" id="KW-0479">Metal-binding</keyword>
<organism evidence="6 7">
    <name type="scientific">Methylophilus medardicus</name>
    <dbReference type="NCBI Taxonomy" id="2588534"/>
    <lineage>
        <taxon>Bacteria</taxon>
        <taxon>Pseudomonadati</taxon>
        <taxon>Pseudomonadota</taxon>
        <taxon>Betaproteobacteria</taxon>
        <taxon>Nitrosomonadales</taxon>
        <taxon>Methylophilaceae</taxon>
        <taxon>Methylophilus</taxon>
    </lineage>
</organism>
<dbReference type="InterPro" id="IPR000086">
    <property type="entry name" value="NUDIX_hydrolase_dom"/>
</dbReference>
<dbReference type="PANTHER" id="PTHR43736">
    <property type="entry name" value="ADP-RIBOSE PYROPHOSPHATASE"/>
    <property type="match status" value="1"/>
</dbReference>
<protein>
    <submittedName>
        <fullName evidence="6">Dihydroneopterin triphosphate diphosphatase</fullName>
        <ecNumber evidence="6">3.6.1.67</ecNumber>
    </submittedName>
</protein>
<dbReference type="PROSITE" id="PS00893">
    <property type="entry name" value="NUDIX_BOX"/>
    <property type="match status" value="1"/>
</dbReference>
<dbReference type="InterPro" id="IPR003564">
    <property type="entry name" value="DHNTPase"/>
</dbReference>
<proteinExistence type="inferred from homology"/>
<accession>A0A5B8CPU3</accession>
<feature type="binding site" evidence="3">
    <location>
        <position position="115"/>
    </location>
    <ligand>
        <name>Mg(2+)</name>
        <dbReference type="ChEBI" id="CHEBI:18420"/>
    </ligand>
</feature>
<dbReference type="Proteomes" id="UP000311008">
    <property type="component" value="Chromosome"/>
</dbReference>
<dbReference type="AlphaFoldDB" id="A0A5B8CPU3"/>
<dbReference type="PRINTS" id="PR00502">
    <property type="entry name" value="NUDIXFAMILY"/>
</dbReference>
<evidence type="ECO:0000313" key="7">
    <source>
        <dbReference type="Proteomes" id="UP000311008"/>
    </source>
</evidence>
<evidence type="ECO:0000256" key="3">
    <source>
        <dbReference type="PIRSR" id="PIRSR603564-2"/>
    </source>
</evidence>
<evidence type="ECO:0000256" key="4">
    <source>
        <dbReference type="RuleBase" id="RU003476"/>
    </source>
</evidence>
<dbReference type="PANTHER" id="PTHR43736:SF1">
    <property type="entry name" value="DIHYDRONEOPTERIN TRIPHOSPHATE DIPHOSPHATASE"/>
    <property type="match status" value="1"/>
</dbReference>
<dbReference type="InterPro" id="IPR020084">
    <property type="entry name" value="NUDIX_hydrolase_CS"/>
</dbReference>
<evidence type="ECO:0000259" key="5">
    <source>
        <dbReference type="PROSITE" id="PS51462"/>
    </source>
</evidence>
<feature type="binding site" evidence="2">
    <location>
        <position position="27"/>
    </location>
    <ligand>
        <name>substrate</name>
    </ligand>
</feature>
<dbReference type="EMBL" id="CP040946">
    <property type="protein sequence ID" value="QDC43136.1"/>
    <property type="molecule type" value="Genomic_DNA"/>
</dbReference>
<keyword evidence="3" id="KW-0460">Magnesium</keyword>
<feature type="binding site" evidence="3">
    <location>
        <position position="54"/>
    </location>
    <ligand>
        <name>Mg(2+)</name>
        <dbReference type="ChEBI" id="CHEBI:18420"/>
    </ligand>
</feature>
<gene>
    <name evidence="6" type="primary">nudB</name>
    <name evidence="6" type="ORF">FIU01_00430</name>
</gene>
<dbReference type="SUPFAM" id="SSF55811">
    <property type="entry name" value="Nudix"/>
    <property type="match status" value="1"/>
</dbReference>
<name>A0A5B8CPU3_9PROT</name>
<keyword evidence="1 4" id="KW-0378">Hydrolase</keyword>
<dbReference type="OrthoDB" id="7066556at2"/>
<dbReference type="GO" id="GO:0008828">
    <property type="term" value="F:dATP diphosphatase activity"/>
    <property type="evidence" value="ECO:0007669"/>
    <property type="project" value="InterPro"/>
</dbReference>
<dbReference type="PROSITE" id="PS51462">
    <property type="entry name" value="NUDIX"/>
    <property type="match status" value="1"/>
</dbReference>
<feature type="binding site" evidence="2">
    <location>
        <position position="6"/>
    </location>
    <ligand>
        <name>substrate</name>
    </ligand>
</feature>
<dbReference type="InterPro" id="IPR015797">
    <property type="entry name" value="NUDIX_hydrolase-like_dom_sf"/>
</dbReference>
<dbReference type="InterPro" id="IPR020476">
    <property type="entry name" value="Nudix_hydrolase"/>
</dbReference>
<sequence length="164" mass="18836">MTQQYKTPVSALILIYTLDLQVLLMERADRVGFWQSVTGSLEAGETPYQAAIREVKEETGLDALAYDFQDWQISNVYEIYPHWRHRYAPGVIENTEHLFGLCLPSPLPVTLAPNEHTRYEWVDWRVAAQKVFSWTNVDALHRLGAKHHQVLTGTNMIGIQSNQL</sequence>
<feature type="binding site" evidence="2">
    <location>
        <position position="38"/>
    </location>
    <ligand>
        <name>substrate</name>
    </ligand>
</feature>
<dbReference type="Gene3D" id="3.90.79.10">
    <property type="entry name" value="Nucleoside Triphosphate Pyrophosphohydrolase"/>
    <property type="match status" value="1"/>
</dbReference>
<dbReference type="KEGG" id="mmec:FIU01_00430"/>
<dbReference type="GO" id="GO:0046872">
    <property type="term" value="F:metal ion binding"/>
    <property type="evidence" value="ECO:0007669"/>
    <property type="project" value="UniProtKB-KW"/>
</dbReference>
<dbReference type="RefSeq" id="WP_140001908.1">
    <property type="nucleotide sequence ID" value="NZ_CP040946.1"/>
</dbReference>
<dbReference type="CDD" id="cd04664">
    <property type="entry name" value="NUDIX_DHNTPase_like"/>
    <property type="match status" value="1"/>
</dbReference>
<feature type="domain" description="Nudix hydrolase" evidence="5">
    <location>
        <begin position="4"/>
        <end position="146"/>
    </location>
</feature>
<evidence type="ECO:0000256" key="2">
    <source>
        <dbReference type="PIRSR" id="PIRSR603564-1"/>
    </source>
</evidence>
<evidence type="ECO:0000313" key="6">
    <source>
        <dbReference type="EMBL" id="QDC43136.1"/>
    </source>
</evidence>
<dbReference type="NCBIfam" id="NF006961">
    <property type="entry name" value="PRK09438.1"/>
    <property type="match status" value="1"/>
</dbReference>
<reference evidence="7" key="1">
    <citation type="journal article" date="2019" name="ISME J.">
        <title>Evolution in action: habitat transition from sediment to the pelagial leads to genome streamlining in Methylophilaceae.</title>
        <authorList>
            <person name="Salcher M."/>
            <person name="Schaefle D."/>
            <person name="Kaspar M."/>
            <person name="Neuenschwander S.M."/>
            <person name="Ghai R."/>
        </authorList>
    </citation>
    <scope>NUCLEOTIDE SEQUENCE [LARGE SCALE GENOMIC DNA]</scope>
    <source>
        <strain evidence="7">MMS-M-51</strain>
    </source>
</reference>
<dbReference type="Pfam" id="PF00293">
    <property type="entry name" value="NUDIX"/>
    <property type="match status" value="1"/>
</dbReference>
<evidence type="ECO:0000256" key="1">
    <source>
        <dbReference type="ARBA" id="ARBA00022801"/>
    </source>
</evidence>
<feature type="binding site" evidence="2">
    <location>
        <position position="133"/>
    </location>
    <ligand>
        <name>substrate</name>
    </ligand>
</feature>
<comment type="cofactor">
    <cofactor evidence="3">
        <name>Mg(2+)</name>
        <dbReference type="ChEBI" id="CHEBI:18420"/>
    </cofactor>
    <text evidence="3">Binds 1 Mg(2+) ion per subunit.</text>
</comment>